<accession>A0A9D7SUB0</accession>
<comment type="caution">
    <text evidence="3">The sequence shown here is derived from an EMBL/GenBank/DDBJ whole genome shotgun (WGS) entry which is preliminary data.</text>
</comment>
<dbReference type="InterPro" id="IPR045474">
    <property type="entry name" value="GEVED"/>
</dbReference>
<feature type="domain" description="GEVED" evidence="2">
    <location>
        <begin position="88"/>
        <end position="166"/>
    </location>
</feature>
<dbReference type="InterPro" id="IPR038081">
    <property type="entry name" value="CalX-like_sf"/>
</dbReference>
<dbReference type="EMBL" id="JADKGY010000001">
    <property type="protein sequence ID" value="MBK9982118.1"/>
    <property type="molecule type" value="Genomic_DNA"/>
</dbReference>
<proteinExistence type="predicted"/>
<dbReference type="AlphaFoldDB" id="A0A9D7SUB0"/>
<dbReference type="SUPFAM" id="SSF141072">
    <property type="entry name" value="CalX-like"/>
    <property type="match status" value="1"/>
</dbReference>
<gene>
    <name evidence="3" type="ORF">IPP15_06775</name>
</gene>
<organism evidence="3 4">
    <name type="scientific">Candidatus Opimibacter skivensis</name>
    <dbReference type="NCBI Taxonomy" id="2982028"/>
    <lineage>
        <taxon>Bacteria</taxon>
        <taxon>Pseudomonadati</taxon>
        <taxon>Bacteroidota</taxon>
        <taxon>Saprospiria</taxon>
        <taxon>Saprospirales</taxon>
        <taxon>Saprospiraceae</taxon>
        <taxon>Candidatus Opimibacter</taxon>
    </lineage>
</organism>
<reference evidence="3 4" key="1">
    <citation type="submission" date="2020-10" db="EMBL/GenBank/DDBJ databases">
        <title>Connecting structure to function with the recovery of over 1000 high-quality activated sludge metagenome-assembled genomes encoding full-length rRNA genes using long-read sequencing.</title>
        <authorList>
            <person name="Singleton C.M."/>
            <person name="Petriglieri F."/>
            <person name="Kristensen J.M."/>
            <person name="Kirkegaard R.H."/>
            <person name="Michaelsen T.Y."/>
            <person name="Andersen M.H."/>
            <person name="Karst S.M."/>
            <person name="Dueholm M.S."/>
            <person name="Nielsen P.H."/>
            <person name="Albertsen M."/>
        </authorList>
    </citation>
    <scope>NUCLEOTIDE SEQUENCE [LARGE SCALE GENOMIC DNA]</scope>
    <source>
        <strain evidence="3">Ribe_18-Q3-R11-54_MAXAC.273</strain>
    </source>
</reference>
<dbReference type="Proteomes" id="UP000808337">
    <property type="component" value="Unassembled WGS sequence"/>
</dbReference>
<evidence type="ECO:0000259" key="2">
    <source>
        <dbReference type="Pfam" id="PF20009"/>
    </source>
</evidence>
<protein>
    <recommendedName>
        <fullName evidence="2">GEVED domain-containing protein</fullName>
    </recommendedName>
</protein>
<evidence type="ECO:0000256" key="1">
    <source>
        <dbReference type="SAM" id="MobiDB-lite"/>
    </source>
</evidence>
<feature type="region of interest" description="Disordered" evidence="1">
    <location>
        <begin position="42"/>
        <end position="61"/>
    </location>
</feature>
<dbReference type="Pfam" id="PF20009">
    <property type="entry name" value="GEVED"/>
    <property type="match status" value="1"/>
</dbReference>
<name>A0A9D7SUB0_9BACT</name>
<evidence type="ECO:0000313" key="4">
    <source>
        <dbReference type="Proteomes" id="UP000808337"/>
    </source>
</evidence>
<sequence length="247" mass="25457">MDWGDAPGAAQSGFAGTYPTLSADNGARHNLVPNGLHLGATVDADLDGQPNATATGDGADEDGVTMPAALVINTSQSITVNSSGTGFLYGWFDWNRDGDWADAGEFVYLGTGLTAGNNVLTLNVPAGASLGLSYARFRVTDTNQGSSASAVGLAPGVGEVEDYQVNIVNTQFNIDNPSVVEGNAGTTNLVFTISRTNNSTACSVNYAITGVTATTADLDYQVFAGGTASFTQGELYPKQSLWSSMET</sequence>
<evidence type="ECO:0000313" key="3">
    <source>
        <dbReference type="EMBL" id="MBK9982118.1"/>
    </source>
</evidence>